<dbReference type="PROSITE" id="PS51375">
    <property type="entry name" value="PPR"/>
    <property type="match status" value="3"/>
</dbReference>
<dbReference type="NCBIfam" id="TIGR00756">
    <property type="entry name" value="PPR"/>
    <property type="match status" value="3"/>
</dbReference>
<dbReference type="FunFam" id="1.25.40.10:FF:001531">
    <property type="entry name" value="Pentatricopeptide repeat-containing protein At4g16835, mitochondrial"/>
    <property type="match status" value="1"/>
</dbReference>
<dbReference type="AlphaFoldDB" id="A0AAD2DPA4"/>
<dbReference type="Pfam" id="PF01535">
    <property type="entry name" value="PPR"/>
    <property type="match status" value="4"/>
</dbReference>
<dbReference type="InterPro" id="IPR019084">
    <property type="entry name" value="STM1-like_N"/>
</dbReference>
<dbReference type="PANTHER" id="PTHR12299:SF17">
    <property type="entry name" value="AT19571P-RELATED"/>
    <property type="match status" value="1"/>
</dbReference>
<feature type="compositionally biased region" description="Basic and acidic residues" evidence="5">
    <location>
        <begin position="199"/>
        <end position="211"/>
    </location>
</feature>
<feature type="compositionally biased region" description="Acidic residues" evidence="5">
    <location>
        <begin position="189"/>
        <end position="198"/>
    </location>
</feature>
<feature type="compositionally biased region" description="Gly residues" evidence="5">
    <location>
        <begin position="130"/>
        <end position="146"/>
    </location>
</feature>
<evidence type="ECO:0000313" key="7">
    <source>
        <dbReference type="EMBL" id="CAI9759463.1"/>
    </source>
</evidence>
<accession>A0AAD2DPA4</accession>
<keyword evidence="3" id="KW-0677">Repeat</keyword>
<feature type="region of interest" description="Disordered" evidence="5">
    <location>
        <begin position="384"/>
        <end position="416"/>
    </location>
</feature>
<dbReference type="Pfam" id="PF04774">
    <property type="entry name" value="HABP4_PAI-RBP1"/>
    <property type="match status" value="1"/>
</dbReference>
<keyword evidence="8" id="KW-1185">Reference proteome</keyword>
<gene>
    <name evidence="7" type="ORF">FPE_LOCUS6893</name>
</gene>
<evidence type="ECO:0000256" key="3">
    <source>
        <dbReference type="ARBA" id="ARBA00022737"/>
    </source>
</evidence>
<evidence type="ECO:0000256" key="5">
    <source>
        <dbReference type="SAM" id="MobiDB-lite"/>
    </source>
</evidence>
<feature type="region of interest" description="Disordered" evidence="5">
    <location>
        <begin position="1"/>
        <end position="242"/>
    </location>
</feature>
<keyword evidence="2" id="KW-0963">Cytoplasm</keyword>
<protein>
    <recommendedName>
        <fullName evidence="6">Hyaluronan/mRNA-binding protein domain-containing protein</fullName>
    </recommendedName>
</protein>
<feature type="compositionally biased region" description="Polar residues" evidence="5">
    <location>
        <begin position="384"/>
        <end position="411"/>
    </location>
</feature>
<dbReference type="Pfam" id="PF13041">
    <property type="entry name" value="PPR_2"/>
    <property type="match status" value="1"/>
</dbReference>
<dbReference type="Pfam" id="PF09598">
    <property type="entry name" value="Stm1_N"/>
    <property type="match status" value="1"/>
</dbReference>
<dbReference type="InterPro" id="IPR039764">
    <property type="entry name" value="HABP4/SERBP1-like"/>
</dbReference>
<dbReference type="EMBL" id="OU503039">
    <property type="protein sequence ID" value="CAI9759463.1"/>
    <property type="molecule type" value="Genomic_DNA"/>
</dbReference>
<evidence type="ECO:0000256" key="4">
    <source>
        <dbReference type="PROSITE-ProRule" id="PRU00708"/>
    </source>
</evidence>
<organism evidence="7 8">
    <name type="scientific">Fraxinus pennsylvanica</name>
    <dbReference type="NCBI Taxonomy" id="56036"/>
    <lineage>
        <taxon>Eukaryota</taxon>
        <taxon>Viridiplantae</taxon>
        <taxon>Streptophyta</taxon>
        <taxon>Embryophyta</taxon>
        <taxon>Tracheophyta</taxon>
        <taxon>Spermatophyta</taxon>
        <taxon>Magnoliopsida</taxon>
        <taxon>eudicotyledons</taxon>
        <taxon>Gunneridae</taxon>
        <taxon>Pentapetalae</taxon>
        <taxon>asterids</taxon>
        <taxon>lamiids</taxon>
        <taxon>Lamiales</taxon>
        <taxon>Oleaceae</taxon>
        <taxon>Oleeae</taxon>
        <taxon>Fraxinus</taxon>
    </lineage>
</organism>
<feature type="repeat" description="PPR" evidence="4">
    <location>
        <begin position="459"/>
        <end position="494"/>
    </location>
</feature>
<proteinExistence type="predicted"/>
<dbReference type="InterPro" id="IPR011990">
    <property type="entry name" value="TPR-like_helical_dom_sf"/>
</dbReference>
<sequence length="661" mass="72310">MATVNPFDLLGDDDTGDVSQLIAAQQQKSPVSAPASAATKKAPAQAQPAKPAAKLPSKPLPPAQAVREASNGGSRGGGRGAGRGGGRGRGFIRESTDENTFGNNDGYSGRQRVSEEGDDGKLSERRSYGGPRGGGGFRGGRRGGFSNGDTVEGERPRRAFERRSGTGRGNEFKREGAGRGNWGTPTDEIAPETEEPVNEGEKNVDAEKQLGQEDVGDANKDTSAPEQQEKEEPEEKEMTLEEYEKLLEEKRKALLANKSEERKVGLDKEFESMQLLSNKKNDDEVFIKLGSDKDKRKEAAEKAKKSVSINEFLKPAEGEYYRPGGRGRGRGRGGGGYSGNSMNNAQAPSIEDAGHFPSLAGKLKRNQIPFFFLRTSQPFKHQSFYSSISTSQDPDANSNPQKLVTNSSPHASAQRFGNRPYNLNEFNCIVLSNKKIASYIRCGDLGSAISVFENMKMRTTVTWNSILAGISKQPGNIKQAQELFDRIPEPDTVSYNIMLACYLNNLDVRAAKDFFDKIPVKDAASLNTMISGFSQNRMMSEANELFYVMPERNAVTWNAMISGYVEAGDLQSALRLFRKAPVKSVIAWTVIITGYMRSGKVELAEKTFQEMPEKNLVTWNAMIAVLLWRLLVNLKTVAVIHPVQHTTSAIAPDYAVCPPTL</sequence>
<feature type="repeat" description="PPR" evidence="4">
    <location>
        <begin position="522"/>
        <end position="552"/>
    </location>
</feature>
<dbReference type="InterPro" id="IPR006861">
    <property type="entry name" value="HABP4_PAIRBP1-bd"/>
</dbReference>
<feature type="region of interest" description="Disordered" evidence="5">
    <location>
        <begin position="317"/>
        <end position="350"/>
    </location>
</feature>
<feature type="compositionally biased region" description="Low complexity" evidence="5">
    <location>
        <begin position="23"/>
        <end position="57"/>
    </location>
</feature>
<dbReference type="InterPro" id="IPR002885">
    <property type="entry name" value="PPR_rpt"/>
</dbReference>
<reference evidence="7" key="1">
    <citation type="submission" date="2023-05" db="EMBL/GenBank/DDBJ databases">
        <authorList>
            <person name="Huff M."/>
        </authorList>
    </citation>
    <scope>NUCLEOTIDE SEQUENCE</scope>
</reference>
<feature type="domain" description="Hyaluronan/mRNA-binding protein" evidence="6">
    <location>
        <begin position="156"/>
        <end position="265"/>
    </location>
</feature>
<comment type="subcellular location">
    <subcellularLocation>
        <location evidence="1">Cytoplasm</location>
    </subcellularLocation>
</comment>
<dbReference type="Proteomes" id="UP000834106">
    <property type="component" value="Chromosome 4"/>
</dbReference>
<evidence type="ECO:0000313" key="8">
    <source>
        <dbReference type="Proteomes" id="UP000834106"/>
    </source>
</evidence>
<name>A0AAD2DPA4_9LAMI</name>
<feature type="repeat" description="PPR" evidence="4">
    <location>
        <begin position="553"/>
        <end position="587"/>
    </location>
</feature>
<dbReference type="GO" id="GO:0005634">
    <property type="term" value="C:nucleus"/>
    <property type="evidence" value="ECO:0007669"/>
    <property type="project" value="TreeGrafter"/>
</dbReference>
<feature type="compositionally biased region" description="Gly residues" evidence="5">
    <location>
        <begin position="73"/>
        <end position="89"/>
    </location>
</feature>
<evidence type="ECO:0000259" key="6">
    <source>
        <dbReference type="SMART" id="SM01233"/>
    </source>
</evidence>
<dbReference type="GO" id="GO:0003723">
    <property type="term" value="F:RNA binding"/>
    <property type="evidence" value="ECO:0007669"/>
    <property type="project" value="InterPro"/>
</dbReference>
<evidence type="ECO:0000256" key="1">
    <source>
        <dbReference type="ARBA" id="ARBA00004496"/>
    </source>
</evidence>
<evidence type="ECO:0000256" key="2">
    <source>
        <dbReference type="ARBA" id="ARBA00022490"/>
    </source>
</evidence>
<feature type="compositionally biased region" description="Basic and acidic residues" evidence="5">
    <location>
        <begin position="112"/>
        <end position="127"/>
    </location>
</feature>
<dbReference type="SMART" id="SM01233">
    <property type="entry name" value="HABP4_PAI-RBP1"/>
    <property type="match status" value="1"/>
</dbReference>
<dbReference type="Gene3D" id="6.10.140.1040">
    <property type="match status" value="1"/>
</dbReference>
<dbReference type="PANTHER" id="PTHR12299">
    <property type="entry name" value="HYALURONIC ACID-BINDING PROTEIN 4"/>
    <property type="match status" value="1"/>
</dbReference>
<dbReference type="Gene3D" id="1.25.40.10">
    <property type="entry name" value="Tetratricopeptide repeat domain"/>
    <property type="match status" value="2"/>
</dbReference>
<feature type="compositionally biased region" description="Basic and acidic residues" evidence="5">
    <location>
        <begin position="152"/>
        <end position="177"/>
    </location>
</feature>
<dbReference type="GO" id="GO:0005737">
    <property type="term" value="C:cytoplasm"/>
    <property type="evidence" value="ECO:0007669"/>
    <property type="project" value="UniProtKB-SubCell"/>
</dbReference>